<dbReference type="GO" id="GO:0005886">
    <property type="term" value="C:plasma membrane"/>
    <property type="evidence" value="ECO:0007669"/>
    <property type="project" value="UniProtKB-SubCell"/>
</dbReference>
<dbReference type="SUPFAM" id="SSF46626">
    <property type="entry name" value="Cytochrome c"/>
    <property type="match status" value="3"/>
</dbReference>
<dbReference type="PROSITE" id="PS51007">
    <property type="entry name" value="CYTC"/>
    <property type="match status" value="3"/>
</dbReference>
<keyword evidence="8" id="KW-0472">Membrane</keyword>
<feature type="binding site" description="axial binding residue" evidence="10">
    <location>
        <position position="374"/>
    </location>
    <ligand>
        <name>heme c</name>
        <dbReference type="ChEBI" id="CHEBI:61717"/>
        <label>3</label>
    </ligand>
    <ligandPart>
        <name>Fe</name>
        <dbReference type="ChEBI" id="CHEBI:18248"/>
    </ligandPart>
</feature>
<evidence type="ECO:0000256" key="12">
    <source>
        <dbReference type="SAM" id="SignalP"/>
    </source>
</evidence>
<feature type="binding site" description="covalent" evidence="9">
    <location>
        <position position="236"/>
    </location>
    <ligand>
        <name>heme c</name>
        <dbReference type="ChEBI" id="CHEBI:61717"/>
        <label>2</label>
    </ligand>
</feature>
<evidence type="ECO:0000256" key="10">
    <source>
        <dbReference type="PIRSR" id="PIRSR000018-51"/>
    </source>
</evidence>
<dbReference type="Proteomes" id="UP000494252">
    <property type="component" value="Unassembled WGS sequence"/>
</dbReference>
<feature type="binding site" description="axial binding residue" evidence="10">
    <location>
        <position position="237"/>
    </location>
    <ligand>
        <name>heme c</name>
        <dbReference type="ChEBI" id="CHEBI:61717"/>
        <label>2</label>
    </ligand>
    <ligandPart>
        <name>Fe</name>
        <dbReference type="ChEBI" id="CHEBI:18248"/>
    </ligandPart>
</feature>
<dbReference type="InterPro" id="IPR036909">
    <property type="entry name" value="Cyt_c-like_dom_sf"/>
</dbReference>
<dbReference type="EMBL" id="CADIKI010000005">
    <property type="protein sequence ID" value="CAB3786890.1"/>
    <property type="molecule type" value="Genomic_DNA"/>
</dbReference>
<feature type="binding site" description="covalent" evidence="9">
    <location>
        <position position="373"/>
    </location>
    <ligand>
        <name>heme c</name>
        <dbReference type="ChEBI" id="CHEBI:61717"/>
        <label>3</label>
    </ligand>
</feature>
<dbReference type="PANTHER" id="PTHR35008:SF8">
    <property type="entry name" value="ALCOHOL DEHYDROGENASE CYTOCHROME C SUBUNIT"/>
    <property type="match status" value="1"/>
</dbReference>
<dbReference type="Gene3D" id="1.10.760.10">
    <property type="entry name" value="Cytochrome c-like domain"/>
    <property type="match status" value="3"/>
</dbReference>
<proteinExistence type="predicted"/>
<feature type="binding site" description="covalent" evidence="9">
    <location>
        <position position="233"/>
    </location>
    <ligand>
        <name>heme c</name>
        <dbReference type="ChEBI" id="CHEBI:61717"/>
        <label>2</label>
    </ligand>
</feature>
<keyword evidence="5 12" id="KW-0732">Signal</keyword>
<keyword evidence="3 9" id="KW-0349">Heme</keyword>
<feature type="binding site" description="covalent" evidence="9">
    <location>
        <position position="85"/>
    </location>
    <ligand>
        <name>heme c</name>
        <dbReference type="ChEBI" id="CHEBI:61717"/>
        <label>1</label>
    </ligand>
</feature>
<dbReference type="GO" id="GO:0005506">
    <property type="term" value="F:iron ion binding"/>
    <property type="evidence" value="ECO:0007669"/>
    <property type="project" value="InterPro"/>
</dbReference>
<protein>
    <submittedName>
        <fullName evidence="14">Alcohol dehydrogenase (Quinone), cytochrome c subunit</fullName>
        <ecNumber evidence="14">1.1.5.5</ecNumber>
    </submittedName>
</protein>
<comment type="cofactor">
    <cofactor evidence="9">
        <name>heme c</name>
        <dbReference type="ChEBI" id="CHEBI:61717"/>
    </cofactor>
    <text evidence="9">Binds 3 heme c groups covalently per subunit.</text>
</comment>
<dbReference type="InterPro" id="IPR014353">
    <property type="entry name" value="Membr-bd_ADH_cyt_c"/>
</dbReference>
<evidence type="ECO:0000256" key="5">
    <source>
        <dbReference type="ARBA" id="ARBA00022729"/>
    </source>
</evidence>
<feature type="binding site" description="covalent" evidence="9">
    <location>
        <position position="88"/>
    </location>
    <ligand>
        <name>heme c</name>
        <dbReference type="ChEBI" id="CHEBI:61717"/>
        <label>1</label>
    </ligand>
</feature>
<keyword evidence="4 10" id="KW-0479">Metal-binding</keyword>
<feature type="region of interest" description="Disordered" evidence="11">
    <location>
        <begin position="332"/>
        <end position="353"/>
    </location>
</feature>
<organism evidence="14 15">
    <name type="scientific">Paraburkholderia fynbosensis</name>
    <dbReference type="NCBI Taxonomy" id="1200993"/>
    <lineage>
        <taxon>Bacteria</taxon>
        <taxon>Pseudomonadati</taxon>
        <taxon>Pseudomonadota</taxon>
        <taxon>Betaproteobacteria</taxon>
        <taxon>Burkholderiales</taxon>
        <taxon>Burkholderiaceae</taxon>
        <taxon>Paraburkholderia</taxon>
    </lineage>
</organism>
<evidence type="ECO:0000256" key="1">
    <source>
        <dbReference type="ARBA" id="ARBA00004236"/>
    </source>
</evidence>
<evidence type="ECO:0000259" key="13">
    <source>
        <dbReference type="PROSITE" id="PS51007"/>
    </source>
</evidence>
<feature type="domain" description="Cytochrome c" evidence="13">
    <location>
        <begin position="71"/>
        <end position="175"/>
    </location>
</feature>
<feature type="domain" description="Cytochrome c" evidence="13">
    <location>
        <begin position="218"/>
        <end position="331"/>
    </location>
</feature>
<dbReference type="Pfam" id="PF00034">
    <property type="entry name" value="Cytochrom_C"/>
    <property type="match status" value="3"/>
</dbReference>
<feature type="domain" description="Cytochrome c" evidence="13">
    <location>
        <begin position="357"/>
        <end position="447"/>
    </location>
</feature>
<feature type="region of interest" description="Disordered" evidence="11">
    <location>
        <begin position="43"/>
        <end position="68"/>
    </location>
</feature>
<feature type="chain" id="PRO_5026653013" evidence="12">
    <location>
        <begin position="30"/>
        <end position="468"/>
    </location>
</feature>
<gene>
    <name evidence="14" type="primary">adhB_2</name>
    <name evidence="14" type="ORF">LMG27177_02098</name>
</gene>
<reference evidence="14 15" key="1">
    <citation type="submission" date="2020-04" db="EMBL/GenBank/DDBJ databases">
        <authorList>
            <person name="De Canck E."/>
        </authorList>
    </citation>
    <scope>NUCLEOTIDE SEQUENCE [LARGE SCALE GENOMIC DNA]</scope>
    <source>
        <strain evidence="14 15">LMG 27177</strain>
    </source>
</reference>
<feature type="binding site" description="covalent" evidence="9">
    <location>
        <position position="370"/>
    </location>
    <ligand>
        <name>heme c</name>
        <dbReference type="ChEBI" id="CHEBI:61717"/>
        <label>3</label>
    </ligand>
</feature>
<feature type="signal peptide" evidence="12">
    <location>
        <begin position="1"/>
        <end position="29"/>
    </location>
</feature>
<evidence type="ECO:0000256" key="9">
    <source>
        <dbReference type="PIRSR" id="PIRSR000018-50"/>
    </source>
</evidence>
<dbReference type="InterPro" id="IPR051459">
    <property type="entry name" value="Cytochrome_c-type_DH"/>
</dbReference>
<dbReference type="PANTHER" id="PTHR35008">
    <property type="entry name" value="BLL4482 PROTEIN-RELATED"/>
    <property type="match status" value="1"/>
</dbReference>
<evidence type="ECO:0000256" key="2">
    <source>
        <dbReference type="ARBA" id="ARBA00022475"/>
    </source>
</evidence>
<feature type="binding site" description="axial binding residue" evidence="10">
    <location>
        <position position="89"/>
    </location>
    <ligand>
        <name>heme c</name>
        <dbReference type="ChEBI" id="CHEBI:61717"/>
        <label>1</label>
    </ligand>
    <ligandPart>
        <name>Fe</name>
        <dbReference type="ChEBI" id="CHEBI:18248"/>
    </ligandPart>
</feature>
<evidence type="ECO:0000256" key="11">
    <source>
        <dbReference type="SAM" id="MobiDB-lite"/>
    </source>
</evidence>
<dbReference type="PIRSF" id="PIRSF000018">
    <property type="entry name" value="Mb_ADH_cyt_c"/>
    <property type="match status" value="1"/>
</dbReference>
<evidence type="ECO:0000256" key="6">
    <source>
        <dbReference type="ARBA" id="ARBA00022737"/>
    </source>
</evidence>
<dbReference type="GO" id="GO:0016614">
    <property type="term" value="F:oxidoreductase activity, acting on CH-OH group of donors"/>
    <property type="evidence" value="ECO:0007669"/>
    <property type="project" value="InterPro"/>
</dbReference>
<keyword evidence="15" id="KW-1185">Reference proteome</keyword>
<evidence type="ECO:0000256" key="4">
    <source>
        <dbReference type="ARBA" id="ARBA00022723"/>
    </source>
</evidence>
<name>A0A6J5FU60_9BURK</name>
<accession>A0A6J5FU60</accession>
<dbReference type="InterPro" id="IPR009056">
    <property type="entry name" value="Cyt_c-like_dom"/>
</dbReference>
<evidence type="ECO:0000256" key="8">
    <source>
        <dbReference type="ARBA" id="ARBA00023136"/>
    </source>
</evidence>
<dbReference type="EC" id="1.1.5.5" evidence="14"/>
<keyword evidence="6" id="KW-0677">Repeat</keyword>
<keyword evidence="2" id="KW-1003">Cell membrane</keyword>
<keyword evidence="14" id="KW-0560">Oxidoreductase</keyword>
<evidence type="ECO:0000313" key="14">
    <source>
        <dbReference type="EMBL" id="CAB3786890.1"/>
    </source>
</evidence>
<evidence type="ECO:0000313" key="15">
    <source>
        <dbReference type="Proteomes" id="UP000494252"/>
    </source>
</evidence>
<dbReference type="GO" id="GO:0009055">
    <property type="term" value="F:electron transfer activity"/>
    <property type="evidence" value="ECO:0007669"/>
    <property type="project" value="InterPro"/>
</dbReference>
<dbReference type="AlphaFoldDB" id="A0A6J5FU60"/>
<sequence length="468" mass="49798">MMPQTSRAFARARRHAGLAACTLALAIAAAGIAMRDARSEDASASDSSRAVSASSSAGAPVGAAAPRPDAGTLARGEYVAKASDCAGCHTAAQGGAPYAGGHGLVSPFGTIMATNITPDPRYGIGRYTYDDFARALRQGIARGGKRLYPAMPYNAFAKLDDADMHALYTYMMHGVQPVAKPNAESDVAFPFNQRWALRFWQRAFVPPEPYRPRADRDAQWNRGAYLVQSAGHCGSCHTPRGVAYQEKGTDETSSTFLTGGVNDHWFAPDLTGDPGSGLGRWRAAEIAAFLKTGHGAGNVAYGSMVEQIEDSTQYLTDDDLQAIARYLKSLPPHNPSGTYAPQDNVARKPLNGNRVPDTSSLGYSVYRSFCAKCHGEAGEGVPNVFPALAGNTSVLAEDTTSLIRLMVEGGNSPSTLTGPPRQQMPRFADTLPDVAIGQVLTYIRSAWGNNAQPITANDVSSLRQKLHK</sequence>
<dbReference type="GO" id="GO:0020037">
    <property type="term" value="F:heme binding"/>
    <property type="evidence" value="ECO:0007669"/>
    <property type="project" value="InterPro"/>
</dbReference>
<evidence type="ECO:0000256" key="7">
    <source>
        <dbReference type="ARBA" id="ARBA00023004"/>
    </source>
</evidence>
<keyword evidence="7 10" id="KW-0408">Iron</keyword>
<evidence type="ECO:0000256" key="3">
    <source>
        <dbReference type="ARBA" id="ARBA00022617"/>
    </source>
</evidence>
<comment type="subcellular location">
    <subcellularLocation>
        <location evidence="1">Cell membrane</location>
    </subcellularLocation>
</comment>